<dbReference type="GO" id="GO:0000160">
    <property type="term" value="P:phosphorelay signal transduction system"/>
    <property type="evidence" value="ECO:0007669"/>
    <property type="project" value="InterPro"/>
</dbReference>
<evidence type="ECO:0000259" key="4">
    <source>
        <dbReference type="PROSITE" id="PS50110"/>
    </source>
</evidence>
<proteinExistence type="predicted"/>
<comment type="caution">
    <text evidence="3">Lacks conserved residue(s) required for the propagation of feature annotation.</text>
</comment>
<evidence type="ECO:0000256" key="3">
    <source>
        <dbReference type="PROSITE-ProRule" id="PRU00169"/>
    </source>
</evidence>
<dbReference type="RefSeq" id="WP_176759065.1">
    <property type="nucleotide sequence ID" value="NZ_FMUS01000023.1"/>
</dbReference>
<reference evidence="5 6" key="1">
    <citation type="submission" date="2016-10" db="EMBL/GenBank/DDBJ databases">
        <authorList>
            <person name="de Groot N.N."/>
        </authorList>
    </citation>
    <scope>NUCLEOTIDE SEQUENCE [LARGE SCALE GENOMIC DNA]</scope>
    <source>
        <strain evidence="5 6">DSM 18978</strain>
    </source>
</reference>
<dbReference type="Gene3D" id="3.40.50.2300">
    <property type="match status" value="1"/>
</dbReference>
<accession>A0A1G5K4X3</accession>
<dbReference type="InterPro" id="IPR011006">
    <property type="entry name" value="CheY-like_superfamily"/>
</dbReference>
<keyword evidence="6" id="KW-1185">Reference proteome</keyword>
<dbReference type="AlphaFoldDB" id="A0A1G5K4X3"/>
<comment type="function">
    <text evidence="2">May play the central regulatory role in sporulation. It may be an element of the effector pathway responsible for the activation of sporulation genes in response to nutritional stress. Spo0A may act in concert with spo0H (a sigma factor) to control the expression of some genes that are critical to the sporulation process.</text>
</comment>
<evidence type="ECO:0000256" key="1">
    <source>
        <dbReference type="ARBA" id="ARBA00018672"/>
    </source>
</evidence>
<dbReference type="STRING" id="1120976.SAMN03080606_03221"/>
<dbReference type="SUPFAM" id="SSF52172">
    <property type="entry name" value="CheY-like"/>
    <property type="match status" value="1"/>
</dbReference>
<evidence type="ECO:0000313" key="6">
    <source>
        <dbReference type="Proteomes" id="UP000198636"/>
    </source>
</evidence>
<dbReference type="Proteomes" id="UP000198636">
    <property type="component" value="Unassembled WGS sequence"/>
</dbReference>
<dbReference type="EMBL" id="FMUS01000023">
    <property type="protein sequence ID" value="SCY95078.1"/>
    <property type="molecule type" value="Genomic_DNA"/>
</dbReference>
<name>A0A1G5K4X3_9FIRM</name>
<feature type="domain" description="Response regulatory" evidence="4">
    <location>
        <begin position="4"/>
        <end position="116"/>
    </location>
</feature>
<organism evidence="5 6">
    <name type="scientific">Alkaliphilus peptidifermentans DSM 18978</name>
    <dbReference type="NCBI Taxonomy" id="1120976"/>
    <lineage>
        <taxon>Bacteria</taxon>
        <taxon>Bacillati</taxon>
        <taxon>Bacillota</taxon>
        <taxon>Clostridia</taxon>
        <taxon>Peptostreptococcales</taxon>
        <taxon>Natronincolaceae</taxon>
        <taxon>Alkaliphilus</taxon>
    </lineage>
</organism>
<evidence type="ECO:0000256" key="2">
    <source>
        <dbReference type="ARBA" id="ARBA00024867"/>
    </source>
</evidence>
<gene>
    <name evidence="5" type="ORF">SAMN03080606_03221</name>
</gene>
<dbReference type="PROSITE" id="PS50110">
    <property type="entry name" value="RESPONSE_REGULATORY"/>
    <property type="match status" value="1"/>
</dbReference>
<protein>
    <recommendedName>
        <fullName evidence="1">Stage 0 sporulation protein A homolog</fullName>
    </recommendedName>
</protein>
<evidence type="ECO:0000313" key="5">
    <source>
        <dbReference type="EMBL" id="SCY95078.1"/>
    </source>
</evidence>
<sequence>MKRKVLIINDSKFEALVLLDLLTKLGYSGEIADEYNALKIIDKFKPNYIFVNYIMKETTGDKFIRSIKAKYKNINCYLSSCNQLELSNFKDSIDIDGVIQTPVTVKNLLNMIETKSKDILCRVCSKKIEPSFLHCPYCGEKV</sequence>
<dbReference type="InterPro" id="IPR001789">
    <property type="entry name" value="Sig_transdc_resp-reg_receiver"/>
</dbReference>